<dbReference type="Pfam" id="PF00227">
    <property type="entry name" value="Proteasome"/>
    <property type="match status" value="1"/>
</dbReference>
<dbReference type="InterPro" id="IPR001353">
    <property type="entry name" value="Proteasome_sua/b"/>
</dbReference>
<dbReference type="PROSITE" id="PS51476">
    <property type="entry name" value="PROTEASOME_BETA_2"/>
    <property type="match status" value="1"/>
</dbReference>
<keyword evidence="4 9" id="KW-0888">Threonine protease</keyword>
<dbReference type="Proteomes" id="UP000565078">
    <property type="component" value="Unassembled WGS sequence"/>
</dbReference>
<comment type="catalytic activity">
    <reaction evidence="1 9">
        <text>Cleavage of peptide bonds with very broad specificity.</text>
        <dbReference type="EC" id="3.4.25.1"/>
    </reaction>
</comment>
<proteinExistence type="inferred from homology"/>
<keyword evidence="2 9" id="KW-0963">Cytoplasm</keyword>
<evidence type="ECO:0000256" key="4">
    <source>
        <dbReference type="ARBA" id="ARBA00022698"/>
    </source>
</evidence>
<dbReference type="GO" id="GO:0005737">
    <property type="term" value="C:cytoplasm"/>
    <property type="evidence" value="ECO:0007669"/>
    <property type="project" value="UniProtKB-SubCell"/>
</dbReference>
<keyword evidence="8 9" id="KW-0865">Zymogen</keyword>
<evidence type="ECO:0000313" key="11">
    <source>
        <dbReference type="EMBL" id="HIH09454.1"/>
    </source>
</evidence>
<evidence type="ECO:0000256" key="2">
    <source>
        <dbReference type="ARBA" id="ARBA00022490"/>
    </source>
</evidence>
<keyword evidence="7 9" id="KW-0647">Proteasome</keyword>
<evidence type="ECO:0000256" key="6">
    <source>
        <dbReference type="ARBA" id="ARBA00022813"/>
    </source>
</evidence>
<reference evidence="12" key="1">
    <citation type="journal article" date="2020" name="bioRxiv">
        <title>A rank-normalized archaeal taxonomy based on genome phylogeny resolves widespread incomplete and uneven classifications.</title>
        <authorList>
            <person name="Rinke C."/>
            <person name="Chuvochina M."/>
            <person name="Mussig A.J."/>
            <person name="Chaumeil P.-A."/>
            <person name="Waite D.W."/>
            <person name="Whitman W.B."/>
            <person name="Parks D.H."/>
            <person name="Hugenholtz P."/>
        </authorList>
    </citation>
    <scope>NUCLEOTIDE SEQUENCE [LARGE SCALE GENOMIC DNA]</scope>
</reference>
<comment type="function">
    <text evidence="9">Component of the proteasome core, a large protease complex with broad specificity involved in protein degradation.</text>
</comment>
<comment type="subunit">
    <text evidence="9">The 20S proteasome core is composed of 14 alpha and 14 beta subunits that assemble into four stacked heptameric rings, resulting in a barrel-shaped structure. The two inner rings, each composed of seven catalytic beta subunits, are sandwiched by two outer rings, each composed of seven alpha subunits. The catalytic chamber with the active sites is on the inside of the barrel. Has a gated structure, the ends of the cylinder being occluded by the N-termini of the alpha-subunits. Is capped at one or both ends by the proteasome regulatory ATPase, PAN.</text>
</comment>
<comment type="similarity">
    <text evidence="9">Belongs to the peptidase T1B family.</text>
</comment>
<dbReference type="SUPFAM" id="SSF56235">
    <property type="entry name" value="N-terminal nucleophile aminohydrolases (Ntn hydrolases)"/>
    <property type="match status" value="1"/>
</dbReference>
<dbReference type="PANTHER" id="PTHR32194:SF0">
    <property type="entry name" value="ATP-DEPENDENT PROTEASE SUBUNIT HSLV"/>
    <property type="match status" value="1"/>
</dbReference>
<dbReference type="InterPro" id="IPR000243">
    <property type="entry name" value="Pept_T1A_subB"/>
</dbReference>
<comment type="subcellular location">
    <subcellularLocation>
        <location evidence="9">Cytoplasm</location>
    </subcellularLocation>
</comment>
<gene>
    <name evidence="9" type="primary">psmB</name>
    <name evidence="11" type="ORF">HA254_02180</name>
</gene>
<comment type="caution">
    <text evidence="11">The sequence shown here is derived from an EMBL/GenBank/DDBJ whole genome shotgun (WGS) entry which is preliminary data.</text>
</comment>
<dbReference type="GO" id="GO:0019774">
    <property type="term" value="C:proteasome core complex, beta-subunit complex"/>
    <property type="evidence" value="ECO:0007669"/>
    <property type="project" value="UniProtKB-UniRule"/>
</dbReference>
<feature type="active site" description="Nucleophile" evidence="9 10">
    <location>
        <position position="8"/>
    </location>
</feature>
<evidence type="ECO:0000256" key="10">
    <source>
        <dbReference type="PIRSR" id="PIRSR600243-1"/>
    </source>
</evidence>
<evidence type="ECO:0000256" key="9">
    <source>
        <dbReference type="HAMAP-Rule" id="MF_02113"/>
    </source>
</evidence>
<accession>A0A7J4IX95</accession>
<evidence type="ECO:0000256" key="8">
    <source>
        <dbReference type="ARBA" id="ARBA00023145"/>
    </source>
</evidence>
<evidence type="ECO:0000313" key="12">
    <source>
        <dbReference type="Proteomes" id="UP000565078"/>
    </source>
</evidence>
<dbReference type="InterPro" id="IPR016050">
    <property type="entry name" value="Proteasome_bsu_CS"/>
</dbReference>
<evidence type="ECO:0000256" key="1">
    <source>
        <dbReference type="ARBA" id="ARBA00001198"/>
    </source>
</evidence>
<dbReference type="AlphaFoldDB" id="A0A7J4IX95"/>
<dbReference type="HAMAP" id="MF_02113_A">
    <property type="entry name" value="Proteasome_B_A"/>
    <property type="match status" value="1"/>
</dbReference>
<evidence type="ECO:0000256" key="5">
    <source>
        <dbReference type="ARBA" id="ARBA00022801"/>
    </source>
</evidence>
<dbReference type="Gene3D" id="3.60.20.10">
    <property type="entry name" value="Glutamine Phosphoribosylpyrophosphate, subunit 1, domain 1"/>
    <property type="match status" value="1"/>
</dbReference>
<feature type="chain" id="PRO_5029992942" description="Proteasome subunit beta" evidence="9">
    <location>
        <begin position="8"/>
        <end position="210"/>
    </location>
</feature>
<keyword evidence="5 9" id="KW-0378">Hydrolase</keyword>
<protein>
    <recommendedName>
        <fullName evidence="9">Proteasome subunit beta</fullName>
        <ecNumber evidence="9">3.4.25.1</ecNumber>
    </recommendedName>
    <alternativeName>
        <fullName evidence="9">20S proteasome beta subunit</fullName>
    </alternativeName>
    <alternativeName>
        <fullName evidence="9">Proteasome core protein PsmB</fullName>
    </alternativeName>
</protein>
<dbReference type="GO" id="GO:0010498">
    <property type="term" value="P:proteasomal protein catabolic process"/>
    <property type="evidence" value="ECO:0007669"/>
    <property type="project" value="UniProtKB-UniRule"/>
</dbReference>
<dbReference type="PANTHER" id="PTHR32194">
    <property type="entry name" value="METALLOPROTEASE TLDD"/>
    <property type="match status" value="1"/>
</dbReference>
<dbReference type="EMBL" id="DUGC01000040">
    <property type="protein sequence ID" value="HIH09454.1"/>
    <property type="molecule type" value="Genomic_DNA"/>
</dbReference>
<comment type="activity regulation">
    <text evidence="9">The formation of the proteasomal ATPase PAN-20S proteasome complex, via the docking of the C-termini of PAN into the intersubunit pockets in the alpha-rings, triggers opening of the gate for substrate entry. Interconversion between the open-gate and close-gate conformations leads to a dynamic regulation of the 20S proteasome proteolysis activity.</text>
</comment>
<dbReference type="InterPro" id="IPR023333">
    <property type="entry name" value="Proteasome_suB-type"/>
</dbReference>
<dbReference type="PROSITE" id="PS00854">
    <property type="entry name" value="PROTEASOME_BETA_1"/>
    <property type="match status" value="1"/>
</dbReference>
<dbReference type="PRINTS" id="PR00141">
    <property type="entry name" value="PROTEASOME"/>
</dbReference>
<sequence>MADMKTGTTTVGLIYDGGIVLAADKRASMGHIAYEDESEKIYRINESMAVTNAGDVGDSLTIIRFLKSHARLYEFERNERMSARAAATFLSNIMNANRYYPYIVQLVIGGFNGKPELFDLTPMGAILERDKYAVSGSGTEPALTTLDNDYKKGMSEKDAVALAVKAVEAAKKRDIYSGGVGASVYVIDAKGVREVPKDKVEKIVKELTSA</sequence>
<dbReference type="InterPro" id="IPR029055">
    <property type="entry name" value="Ntn_hydrolases_N"/>
</dbReference>
<dbReference type="InterPro" id="IPR019983">
    <property type="entry name" value="Pept_T1A_Psome_bsu_arc"/>
</dbReference>
<evidence type="ECO:0000256" key="3">
    <source>
        <dbReference type="ARBA" id="ARBA00022670"/>
    </source>
</evidence>
<keyword evidence="3 9" id="KW-0645">Protease</keyword>
<name>A0A7J4IX95_9ARCH</name>
<dbReference type="EC" id="3.4.25.1" evidence="9"/>
<keyword evidence="6 9" id="KW-0068">Autocatalytic cleavage</keyword>
<feature type="propeptide" id="PRO_5029992941" description="Removed in mature form; by autocatalysis" evidence="9">
    <location>
        <begin position="1"/>
        <end position="7"/>
    </location>
</feature>
<evidence type="ECO:0000256" key="7">
    <source>
        <dbReference type="ARBA" id="ARBA00022942"/>
    </source>
</evidence>
<dbReference type="GO" id="GO:0004298">
    <property type="term" value="F:threonine-type endopeptidase activity"/>
    <property type="evidence" value="ECO:0007669"/>
    <property type="project" value="UniProtKB-UniRule"/>
</dbReference>
<organism evidence="11 12">
    <name type="scientific">Candidatus Iainarchaeum sp</name>
    <dbReference type="NCBI Taxonomy" id="3101447"/>
    <lineage>
        <taxon>Archaea</taxon>
        <taxon>Candidatus Iainarchaeota</taxon>
        <taxon>Candidatus Iainarchaeia</taxon>
        <taxon>Candidatus Iainarchaeales</taxon>
        <taxon>Candidatus Iainarchaeaceae</taxon>
        <taxon>Candidatus Iainarchaeum</taxon>
    </lineage>
</organism>